<feature type="domain" description="DUF6589" evidence="1">
    <location>
        <begin position="117"/>
        <end position="474"/>
    </location>
</feature>
<dbReference type="InterPro" id="IPR046496">
    <property type="entry name" value="DUF6589"/>
</dbReference>
<evidence type="ECO:0000259" key="1">
    <source>
        <dbReference type="Pfam" id="PF20231"/>
    </source>
</evidence>
<proteinExistence type="predicted"/>
<dbReference type="Pfam" id="PF20231">
    <property type="entry name" value="DUF6589"/>
    <property type="match status" value="1"/>
</dbReference>
<gene>
    <name evidence="2" type="ORF">NLJ89_g10693</name>
</gene>
<evidence type="ECO:0000313" key="3">
    <source>
        <dbReference type="Proteomes" id="UP001148786"/>
    </source>
</evidence>
<evidence type="ECO:0000313" key="2">
    <source>
        <dbReference type="EMBL" id="KAJ3495026.1"/>
    </source>
</evidence>
<accession>A0A9W8JRB2</accession>
<dbReference type="OrthoDB" id="4743193at2759"/>
<keyword evidence="3" id="KW-1185">Reference proteome</keyword>
<dbReference type="EMBL" id="JANKHO010002069">
    <property type="protein sequence ID" value="KAJ3495026.1"/>
    <property type="molecule type" value="Genomic_DNA"/>
</dbReference>
<dbReference type="Proteomes" id="UP001148786">
    <property type="component" value="Unassembled WGS sequence"/>
</dbReference>
<protein>
    <recommendedName>
        <fullName evidence="1">DUF6589 domain-containing protein</fullName>
    </recommendedName>
</protein>
<dbReference type="AlphaFoldDB" id="A0A9W8JRB2"/>
<comment type="caution">
    <text evidence="2">The sequence shown here is derived from an EMBL/GenBank/DDBJ whole genome shotgun (WGS) entry which is preliminary data.</text>
</comment>
<name>A0A9W8JRB2_9AGAR</name>
<organism evidence="2 3">
    <name type="scientific">Agrocybe chaxingu</name>
    <dbReference type="NCBI Taxonomy" id="84603"/>
    <lineage>
        <taxon>Eukaryota</taxon>
        <taxon>Fungi</taxon>
        <taxon>Dikarya</taxon>
        <taxon>Basidiomycota</taxon>
        <taxon>Agaricomycotina</taxon>
        <taxon>Agaricomycetes</taxon>
        <taxon>Agaricomycetidae</taxon>
        <taxon>Agaricales</taxon>
        <taxon>Agaricineae</taxon>
        <taxon>Strophariaceae</taxon>
        <taxon>Agrocybe</taxon>
    </lineage>
</organism>
<sequence length="484" mass="55823">MGVSISVNTIHNAITALSLQSAQTIRKLGQTLTVAYAYDNFDVDLKMSLPTVEKVQPTLKHLTSALIFPLQHGITADDLKCSKELWERSEINPDALPADIPPPRNWKDLVLKIHQEPQHTSGLTRRERFNSWKFLHDLCRYGPPYFSQFQDKLGKPESIDQIPLVKTTIHPLRAMEYSNSTVSGNINTIYNLMEQGGVGDPSDEDIHYDAHDLTEHVVLFHGDLGTGDRIATIRLRRSIEKGAWNRFQHVIFNPGLFHVKMAAADVIFRLFIKLTASRLDETSLMRDVEKLRPRETGIIGSNPGFRRMHQVIQHAGIGRRLDCWKVLAQQHNPEYITLESFAKGKPNFETLEEMARQLSQQYVADNRLDKLRRQPVDRRDQQFENALLFNKYSLLYEELSYSMNAGDIGRVETCLTTLIFMFRATGKHKYSFHITQFLLDVHFKFNDRLRRAIRYNWLVNPTGKPDHFRGVDWLIMGEVDRTTL</sequence>
<reference evidence="2" key="1">
    <citation type="submission" date="2022-07" db="EMBL/GenBank/DDBJ databases">
        <title>Genome Sequence of Agrocybe chaxingu.</title>
        <authorList>
            <person name="Buettner E."/>
        </authorList>
    </citation>
    <scope>NUCLEOTIDE SEQUENCE</scope>
    <source>
        <strain evidence="2">MP-N11</strain>
    </source>
</reference>